<keyword evidence="3" id="KW-1185">Reference proteome</keyword>
<dbReference type="AlphaFoldDB" id="A0AAE9WEU4"/>
<feature type="domain" description="Complex 1 LYR protein" evidence="1">
    <location>
        <begin position="16"/>
        <end position="70"/>
    </location>
</feature>
<dbReference type="Proteomes" id="UP001212411">
    <property type="component" value="Chromosome 3"/>
</dbReference>
<dbReference type="InterPro" id="IPR008011">
    <property type="entry name" value="Complex1_LYR_dom"/>
</dbReference>
<dbReference type="GeneID" id="80877866"/>
<proteinExistence type="predicted"/>
<gene>
    <name evidence="2" type="ORF">SOMG_04391</name>
</gene>
<dbReference type="KEGG" id="som:SOMG_04391"/>
<reference evidence="2 3" key="1">
    <citation type="journal article" date="2023" name="G3 (Bethesda)">
        <title>A high-quality reference genome for the fission yeast Schizosaccharomyces osmophilus.</title>
        <authorList>
            <person name="Jia G.S."/>
            <person name="Zhang W.C."/>
            <person name="Liang Y."/>
            <person name="Liu X.H."/>
            <person name="Rhind N."/>
            <person name="Pidoux A."/>
            <person name="Brysch-Herzberg M."/>
            <person name="Du L.L."/>
        </authorList>
    </citation>
    <scope>NUCLEOTIDE SEQUENCE [LARGE SCALE GENOMIC DNA]</scope>
    <source>
        <strain evidence="2 3">CBS 15793</strain>
    </source>
</reference>
<name>A0AAE9WEU4_9SCHI</name>
<evidence type="ECO:0000259" key="1">
    <source>
        <dbReference type="Pfam" id="PF05347"/>
    </source>
</evidence>
<dbReference type="RefSeq" id="XP_056039227.1">
    <property type="nucleotide sequence ID" value="XM_056183177.1"/>
</dbReference>
<evidence type="ECO:0000313" key="2">
    <source>
        <dbReference type="EMBL" id="WBW74984.1"/>
    </source>
</evidence>
<dbReference type="Pfam" id="PF05347">
    <property type="entry name" value="Complex1_LYR"/>
    <property type="match status" value="1"/>
</dbReference>
<protein>
    <submittedName>
        <fullName evidence="2">Mitochondrial LYR family protein, implicated in protein assembly or maturation</fullName>
    </submittedName>
</protein>
<organism evidence="2 3">
    <name type="scientific">Schizosaccharomyces osmophilus</name>
    <dbReference type="NCBI Taxonomy" id="2545709"/>
    <lineage>
        <taxon>Eukaryota</taxon>
        <taxon>Fungi</taxon>
        <taxon>Dikarya</taxon>
        <taxon>Ascomycota</taxon>
        <taxon>Taphrinomycotina</taxon>
        <taxon>Schizosaccharomycetes</taxon>
        <taxon>Schizosaccharomycetales</taxon>
        <taxon>Schizosaccharomycetaceae</taxon>
        <taxon>Schizosaccharomyces</taxon>
    </lineage>
</organism>
<dbReference type="EMBL" id="CP115613">
    <property type="protein sequence ID" value="WBW74984.1"/>
    <property type="molecule type" value="Genomic_DNA"/>
</dbReference>
<sequence length="269" mass="32209">MSAAWRKKLPITHKAECLNVYKGLLKCCDQFVEPEYQSVLSEIIRTRTRHYQHVTNAYKTEYLLNNAKKYRERLELANRGQLPAEDIRQEIIKKYKSYSLPKKQETPMKRDQPLALKLPKPKKSMSIHDYVRDGKILYHFVMTTGGDAFLRPKYWPQSERISMILKNHVETKERRHRLIQAMNRMVYHTSLEDEFLKPYTNEDLGFTQSLLENVHEIGKKLERSYQQGSKSWHITSQLYKMIVKESERQRLEKQYLKTWKSLGRIKPYK</sequence>
<evidence type="ECO:0000313" key="3">
    <source>
        <dbReference type="Proteomes" id="UP001212411"/>
    </source>
</evidence>
<accession>A0AAE9WEU4</accession>